<reference evidence="4" key="2">
    <citation type="submission" date="2025-04" db="UniProtKB">
        <authorList>
            <consortium name="RefSeq"/>
        </authorList>
    </citation>
    <scope>IDENTIFICATION</scope>
    <source>
        <strain evidence="4">USDA-PBARC FA_bdor</strain>
        <tissue evidence="4">Whole organism</tissue>
    </source>
</reference>
<protein>
    <submittedName>
        <fullName evidence="4">Uncharacterized protein isoform X1</fullName>
    </submittedName>
</protein>
<dbReference type="Proteomes" id="UP000694866">
    <property type="component" value="Unplaced"/>
</dbReference>
<accession>A0A9R1T5U6</accession>
<gene>
    <name evidence="4" type="primary">LOC105266617</name>
    <name evidence="2" type="ORF">g.13498</name>
</gene>
<reference evidence="2" key="1">
    <citation type="submission" date="2015-01" db="EMBL/GenBank/DDBJ databases">
        <title>Transcriptome Assembly of Fopius arisanus.</title>
        <authorList>
            <person name="Geib S."/>
        </authorList>
    </citation>
    <scope>NUCLEOTIDE SEQUENCE</scope>
</reference>
<dbReference type="RefSeq" id="XP_011303231.1">
    <property type="nucleotide sequence ID" value="XM_011304929.1"/>
</dbReference>
<evidence type="ECO:0000313" key="3">
    <source>
        <dbReference type="Proteomes" id="UP000694866"/>
    </source>
</evidence>
<evidence type="ECO:0000259" key="1">
    <source>
        <dbReference type="Pfam" id="PF14846"/>
    </source>
</evidence>
<dbReference type="AlphaFoldDB" id="A0A0C9QMC5"/>
<evidence type="ECO:0000313" key="4">
    <source>
        <dbReference type="RefSeq" id="XP_011303231.1"/>
    </source>
</evidence>
<dbReference type="InterPro" id="IPR027831">
    <property type="entry name" value="DUF4485"/>
</dbReference>
<accession>A0A0C9QMC5</accession>
<name>A0A0C9QMC5_9HYME</name>
<dbReference type="EMBL" id="GBYB01001757">
    <property type="protein sequence ID" value="JAG71524.1"/>
    <property type="molecule type" value="Transcribed_RNA"/>
</dbReference>
<dbReference type="GeneID" id="105266617"/>
<dbReference type="KEGG" id="fas:105266617"/>
<proteinExistence type="predicted"/>
<evidence type="ECO:0000313" key="2">
    <source>
        <dbReference type="EMBL" id="JAG71524.1"/>
    </source>
</evidence>
<dbReference type="OrthoDB" id="6599871at2759"/>
<dbReference type="Pfam" id="PF14846">
    <property type="entry name" value="DUF4485"/>
    <property type="match status" value="1"/>
</dbReference>
<feature type="domain" description="DUF4485" evidence="1">
    <location>
        <begin position="11"/>
        <end position="87"/>
    </location>
</feature>
<sequence length="147" mass="16207">MAAEIKEALLYDFNYSLFVANTMLPNVRNVEDKQNAVKWLRFLKTSAKSLQELNLRNEFMDHLVKSVQAGVMSPPFDTPPPNSSLTSMISLLPVVDLDAEDPSSCRGSRRTSAIMQRSPDAGAFLAAQPIPDVGAFCYVAVLTKKNN</sequence>
<organism evidence="2">
    <name type="scientific">Fopius arisanus</name>
    <dbReference type="NCBI Taxonomy" id="64838"/>
    <lineage>
        <taxon>Eukaryota</taxon>
        <taxon>Metazoa</taxon>
        <taxon>Ecdysozoa</taxon>
        <taxon>Arthropoda</taxon>
        <taxon>Hexapoda</taxon>
        <taxon>Insecta</taxon>
        <taxon>Pterygota</taxon>
        <taxon>Neoptera</taxon>
        <taxon>Endopterygota</taxon>
        <taxon>Hymenoptera</taxon>
        <taxon>Apocrita</taxon>
        <taxon>Ichneumonoidea</taxon>
        <taxon>Braconidae</taxon>
        <taxon>Opiinae</taxon>
        <taxon>Fopius</taxon>
    </lineage>
</organism>
<keyword evidence="3" id="KW-1185">Reference proteome</keyword>